<dbReference type="GeneID" id="110980133"/>
<feature type="region of interest" description="Disordered" evidence="1">
    <location>
        <begin position="393"/>
        <end position="456"/>
    </location>
</feature>
<evidence type="ECO:0000256" key="1">
    <source>
        <dbReference type="SAM" id="MobiDB-lite"/>
    </source>
</evidence>
<protein>
    <submittedName>
        <fullName evidence="4 5">Uncharacterized protein LOC110980133 isoform X1</fullName>
    </submittedName>
</protein>
<accession>A0A8B7YG31</accession>
<dbReference type="Proteomes" id="UP000694845">
    <property type="component" value="Unplaced"/>
</dbReference>
<feature type="compositionally biased region" description="Basic residues" evidence="1">
    <location>
        <begin position="421"/>
        <end position="435"/>
    </location>
</feature>
<keyword evidence="3" id="KW-1185">Reference proteome</keyword>
<evidence type="ECO:0000313" key="5">
    <source>
        <dbReference type="RefSeq" id="XP_022092196.1"/>
    </source>
</evidence>
<feature type="domain" description="Interferon regulatory factor-3" evidence="2">
    <location>
        <begin position="468"/>
        <end position="702"/>
    </location>
</feature>
<dbReference type="InterPro" id="IPR017855">
    <property type="entry name" value="SMAD-like_dom_sf"/>
</dbReference>
<feature type="compositionally biased region" description="Low complexity" evidence="1">
    <location>
        <begin position="219"/>
        <end position="230"/>
    </location>
</feature>
<evidence type="ECO:0000313" key="4">
    <source>
        <dbReference type="RefSeq" id="XP_022092194.1"/>
    </source>
</evidence>
<feature type="compositionally biased region" description="Low complexity" evidence="1">
    <location>
        <begin position="173"/>
        <end position="184"/>
    </location>
</feature>
<dbReference type="Pfam" id="PF10401">
    <property type="entry name" value="IRF-3"/>
    <property type="match status" value="1"/>
</dbReference>
<feature type="region of interest" description="Disordered" evidence="1">
    <location>
        <begin position="169"/>
        <end position="237"/>
    </location>
</feature>
<feature type="compositionally biased region" description="Polar residues" evidence="1">
    <location>
        <begin position="193"/>
        <end position="208"/>
    </location>
</feature>
<dbReference type="InterPro" id="IPR019471">
    <property type="entry name" value="Interferon_reg_factor-3"/>
</dbReference>
<proteinExistence type="predicted"/>
<name>A0A8B7YG31_ACAPL</name>
<dbReference type="SMART" id="SM01243">
    <property type="entry name" value="IRF-3"/>
    <property type="match status" value="1"/>
</dbReference>
<dbReference type="AlphaFoldDB" id="A0A8B7YG31"/>
<dbReference type="SUPFAM" id="SSF49879">
    <property type="entry name" value="SMAD/FHA domain"/>
    <property type="match status" value="1"/>
</dbReference>
<gene>
    <name evidence="4 5" type="primary">LOC110980133</name>
</gene>
<feature type="compositionally biased region" description="Low complexity" evidence="1">
    <location>
        <begin position="397"/>
        <end position="420"/>
    </location>
</feature>
<dbReference type="OrthoDB" id="10611798at2759"/>
<dbReference type="InterPro" id="IPR008984">
    <property type="entry name" value="SMAD_FHA_dom_sf"/>
</dbReference>
<dbReference type="KEGG" id="aplc:110980133"/>
<feature type="region of interest" description="Disordered" evidence="1">
    <location>
        <begin position="724"/>
        <end position="744"/>
    </location>
</feature>
<dbReference type="PANTHER" id="PTHR11949">
    <property type="entry name" value="INTERFERON REGULATORY FACTOR"/>
    <property type="match status" value="1"/>
</dbReference>
<dbReference type="RefSeq" id="XP_022092194.1">
    <property type="nucleotide sequence ID" value="XM_022236502.1"/>
</dbReference>
<feature type="compositionally biased region" description="Basic and acidic residues" evidence="1">
    <location>
        <begin position="444"/>
        <end position="454"/>
    </location>
</feature>
<evidence type="ECO:0000313" key="3">
    <source>
        <dbReference type="Proteomes" id="UP000694845"/>
    </source>
</evidence>
<organism evidence="3 4">
    <name type="scientific">Acanthaster planci</name>
    <name type="common">Crown-of-thorns starfish</name>
    <dbReference type="NCBI Taxonomy" id="133434"/>
    <lineage>
        <taxon>Eukaryota</taxon>
        <taxon>Metazoa</taxon>
        <taxon>Echinodermata</taxon>
        <taxon>Eleutherozoa</taxon>
        <taxon>Asterozoa</taxon>
        <taxon>Asteroidea</taxon>
        <taxon>Valvatacea</taxon>
        <taxon>Valvatida</taxon>
        <taxon>Acanthasteridae</taxon>
        <taxon>Acanthaster</taxon>
    </lineage>
</organism>
<reference evidence="4 5" key="1">
    <citation type="submission" date="2025-04" db="UniProtKB">
        <authorList>
            <consortium name="RefSeq"/>
        </authorList>
    </citation>
    <scope>IDENTIFICATION</scope>
</reference>
<dbReference type="GO" id="GO:0000981">
    <property type="term" value="F:DNA-binding transcription factor activity, RNA polymerase II-specific"/>
    <property type="evidence" value="ECO:0007669"/>
    <property type="project" value="TreeGrafter"/>
</dbReference>
<feature type="compositionally biased region" description="Polar residues" evidence="1">
    <location>
        <begin position="724"/>
        <end position="736"/>
    </location>
</feature>
<dbReference type="GO" id="GO:0005634">
    <property type="term" value="C:nucleus"/>
    <property type="evidence" value="ECO:0007669"/>
    <property type="project" value="TreeGrafter"/>
</dbReference>
<dbReference type="RefSeq" id="XP_022092196.1">
    <property type="nucleotide sequence ID" value="XM_022236504.1"/>
</dbReference>
<sequence>MLQMEGFEISSDLLLDQQGMESQTVFQTLLRMQSTQSLSTSVGTQQMQLINGQVANGQVPYGLPLNGQALNGQMANGQLPYGLPLNDQVANGQVPHVLPLNGQVANGQVPHVLPLNVQVANGQVANGQPRLQMPQMVPNHPHQSLPYLQTAQQGEPYNYLQLSIEATSDLNPQHQQQQQEQQRQLLPPAPHTCRSQAQTNQLLPSQAIQPPQYLPQAPPQQVQPHQQTNPDGADMDDLMSIIGSVSADVLHDTYMYIDPILDKLQADGANGQDAEDMPVPNPIQAPNNKTITVGPTPPMTQALLVEGNSNAIATAVKAAGDSRFNQAACIPHGGVSMATVDNTANQVAQPADHVAQMGLTDVPVVVSAASPSNSTHQVPSAVAKGTTVTIVDNPVGSPTCSSTSSSKDVPESSSAQATKPKTAKQKRKTKAKSKRAANQMSSLETKEKKPKTDDAEVTNISDDELTNKRQLNVQLFYQFRSLSKGKQGTKVNSRDGCLVFHKKPYHFQDASLDIADIEFPMFESPQDNEPDGDNKSCQSKGHRTCKLHFPGLNIEPMEITKKQMDTTKDLLDALSKGIHISCDNDGNIFARRFCRSHVYCYSTVPGEGFERVSVQNNSSNEGNRERYVKKLTQDEFVKVFDGNKFQKILTYFSCSSQMKLSPCPVVYFTFGQPWEPKKPLSNCLIYLKVTQKSAREMRRDLKGGEDDSFNCNEVDLEESMSTLCLSSGQDGPSGQAAQPKPNEK</sequence>
<dbReference type="PANTHER" id="PTHR11949:SF17">
    <property type="entry name" value="IRF TRYPTOPHAN PENTAD REPEAT DOMAIN-CONTAINING PROTEIN"/>
    <property type="match status" value="1"/>
</dbReference>
<dbReference type="OMA" id="MANHISQ"/>
<dbReference type="Gene3D" id="2.60.200.10">
    <property type="match status" value="1"/>
</dbReference>
<evidence type="ECO:0000259" key="2">
    <source>
        <dbReference type="SMART" id="SM01243"/>
    </source>
</evidence>
<dbReference type="GO" id="GO:0000978">
    <property type="term" value="F:RNA polymerase II cis-regulatory region sequence-specific DNA binding"/>
    <property type="evidence" value="ECO:0007669"/>
    <property type="project" value="TreeGrafter"/>
</dbReference>